<evidence type="ECO:0000256" key="1">
    <source>
        <dbReference type="SAM" id="MobiDB-lite"/>
    </source>
</evidence>
<feature type="compositionally biased region" description="Basic and acidic residues" evidence="1">
    <location>
        <begin position="1"/>
        <end position="15"/>
    </location>
</feature>
<keyword evidence="2" id="KW-0812">Transmembrane</keyword>
<feature type="compositionally biased region" description="Low complexity" evidence="1">
    <location>
        <begin position="315"/>
        <end position="332"/>
    </location>
</feature>
<proteinExistence type="predicted"/>
<gene>
    <name evidence="3" type="ORF">OHU69_24760</name>
</gene>
<feature type="compositionally biased region" description="Low complexity" evidence="1">
    <location>
        <begin position="192"/>
        <end position="204"/>
    </location>
</feature>
<reference evidence="3" key="1">
    <citation type="submission" date="2022-10" db="EMBL/GenBank/DDBJ databases">
        <title>The complete genomes of actinobacterial strains from the NBC collection.</title>
        <authorList>
            <person name="Joergensen T.S."/>
            <person name="Alvarez Arevalo M."/>
            <person name="Sterndorff E.B."/>
            <person name="Faurdal D."/>
            <person name="Vuksanovic O."/>
            <person name="Mourched A.-S."/>
            <person name="Charusanti P."/>
            <person name="Shaw S."/>
            <person name="Blin K."/>
            <person name="Weber T."/>
        </authorList>
    </citation>
    <scope>NUCLEOTIDE SEQUENCE</scope>
    <source>
        <strain evidence="3">NBC_00119</strain>
    </source>
</reference>
<feature type="compositionally biased region" description="Gly residues" evidence="1">
    <location>
        <begin position="144"/>
        <end position="158"/>
    </location>
</feature>
<name>A0AAU1UB57_9ACTN</name>
<organism evidence="3">
    <name type="scientific">Streptomyces sp. NBC_00119</name>
    <dbReference type="NCBI Taxonomy" id="2975659"/>
    <lineage>
        <taxon>Bacteria</taxon>
        <taxon>Bacillati</taxon>
        <taxon>Actinomycetota</taxon>
        <taxon>Actinomycetes</taxon>
        <taxon>Kitasatosporales</taxon>
        <taxon>Streptomycetaceae</taxon>
        <taxon>Streptomyces</taxon>
    </lineage>
</organism>
<evidence type="ECO:0008006" key="4">
    <source>
        <dbReference type="Google" id="ProtNLM"/>
    </source>
</evidence>
<protein>
    <recommendedName>
        <fullName evidence="4">DUF4232 domain-containing protein</fullName>
    </recommendedName>
</protein>
<feature type="compositionally biased region" description="Polar residues" evidence="1">
    <location>
        <begin position="333"/>
        <end position="343"/>
    </location>
</feature>
<accession>A0AAU1UB57</accession>
<feature type="transmembrane region" description="Helical" evidence="2">
    <location>
        <begin position="102"/>
        <end position="121"/>
    </location>
</feature>
<sequence length="388" mass="37980">MSSDKHRSDRDEQNKRVGSGDGTVNHGPGQDDGLFDGPEDPFGRPDSEGGPDSPDPLDSLGGDELALRRLLHQAVEEIEPKNGTLDHLRRAVPARRARKRQAVVGVAAAALFIGTAIPALVHVTGQSGSNDHPSIAGNSEATRGGTGSGKGPDGGESGTGSPSGKSKSKDKDGKKGKLGDKGKGAGGGATGGPDPASTAAASSPVCGPADLGGAPASLGAADAGGKVYGSFRVTNVSQANCSVDAPGTVSVVAQGAADPTKVNVVDHTAGDAATGLPDPSTEPSQLILEPGMSYEVRFAWVPSASCPTTGGGGDASPSPTPSGGTTGDATGSNPDQSGLSTQLVAEGPTADGSVAVSHTAEAGTPSSSTTIPNACAGTVYRTGVLPAS</sequence>
<keyword evidence="2" id="KW-0472">Membrane</keyword>
<feature type="compositionally biased region" description="Low complexity" evidence="1">
    <location>
        <begin position="48"/>
        <end position="63"/>
    </location>
</feature>
<dbReference type="AlphaFoldDB" id="A0AAU1UB57"/>
<keyword evidence="2" id="KW-1133">Transmembrane helix</keyword>
<dbReference type="EMBL" id="CP108195">
    <property type="protein sequence ID" value="WTS13974.1"/>
    <property type="molecule type" value="Genomic_DNA"/>
</dbReference>
<feature type="compositionally biased region" description="Basic and acidic residues" evidence="1">
    <location>
        <begin position="167"/>
        <end position="183"/>
    </location>
</feature>
<evidence type="ECO:0000256" key="2">
    <source>
        <dbReference type="SAM" id="Phobius"/>
    </source>
</evidence>
<feature type="compositionally biased region" description="Polar residues" evidence="1">
    <location>
        <begin position="126"/>
        <end position="141"/>
    </location>
</feature>
<feature type="region of interest" description="Disordered" evidence="1">
    <location>
        <begin position="1"/>
        <end position="63"/>
    </location>
</feature>
<feature type="region of interest" description="Disordered" evidence="1">
    <location>
        <begin position="305"/>
        <end position="374"/>
    </location>
</feature>
<evidence type="ECO:0000313" key="3">
    <source>
        <dbReference type="EMBL" id="WTS13974.1"/>
    </source>
</evidence>
<feature type="region of interest" description="Disordered" evidence="1">
    <location>
        <begin position="126"/>
        <end position="204"/>
    </location>
</feature>